<dbReference type="Gene3D" id="1.20.1250.20">
    <property type="entry name" value="MFS general substrate transporter like domains"/>
    <property type="match status" value="1"/>
</dbReference>
<dbReference type="InterPro" id="IPR002350">
    <property type="entry name" value="Kazal_dom"/>
</dbReference>
<evidence type="ECO:0000256" key="4">
    <source>
        <dbReference type="ARBA" id="ARBA00022692"/>
    </source>
</evidence>
<dbReference type="SUPFAM" id="SSF100895">
    <property type="entry name" value="Kazal-type serine protease inhibitors"/>
    <property type="match status" value="1"/>
</dbReference>
<evidence type="ECO:0000256" key="9">
    <source>
        <dbReference type="SAM" id="SignalP"/>
    </source>
</evidence>
<dbReference type="EMBL" id="CAJPIZ010002465">
    <property type="protein sequence ID" value="CAG2105079.1"/>
    <property type="molecule type" value="Genomic_DNA"/>
</dbReference>
<comment type="subcellular location">
    <subcellularLocation>
        <location evidence="1 8">Cell membrane</location>
        <topology evidence="1 8">Multi-pass membrane protein</topology>
    </subcellularLocation>
</comment>
<keyword evidence="7" id="KW-1015">Disulfide bond</keyword>
<dbReference type="NCBIfam" id="TIGR00805">
    <property type="entry name" value="oat"/>
    <property type="match status" value="1"/>
</dbReference>
<keyword evidence="4 8" id="KW-0812">Transmembrane</keyword>
<dbReference type="PANTHER" id="PTHR11388">
    <property type="entry name" value="ORGANIC ANION TRANSPORTER"/>
    <property type="match status" value="1"/>
</dbReference>
<keyword evidence="12" id="KW-1185">Reference proteome</keyword>
<dbReference type="EMBL" id="OC857040">
    <property type="protein sequence ID" value="CAD7624649.1"/>
    <property type="molecule type" value="Genomic_DNA"/>
</dbReference>
<evidence type="ECO:0000256" key="2">
    <source>
        <dbReference type="ARBA" id="ARBA00009657"/>
    </source>
</evidence>
<keyword evidence="8" id="KW-0406">Ion transport</keyword>
<dbReference type="InterPro" id="IPR004156">
    <property type="entry name" value="OATP"/>
</dbReference>
<feature type="transmembrane region" description="Helical" evidence="8">
    <location>
        <begin position="355"/>
        <end position="376"/>
    </location>
</feature>
<feature type="transmembrane region" description="Helical" evidence="8">
    <location>
        <begin position="220"/>
        <end position="243"/>
    </location>
</feature>
<evidence type="ECO:0000256" key="8">
    <source>
        <dbReference type="RuleBase" id="RU362056"/>
    </source>
</evidence>
<dbReference type="PANTHER" id="PTHR11388:SF76">
    <property type="entry name" value="SOLUTE CARRIER ORGANIC ANION TRANSPORTER FAMILY MEMBER"/>
    <property type="match status" value="1"/>
</dbReference>
<gene>
    <name evidence="11" type="ORF">OSB1V03_LOCUS5090</name>
</gene>
<dbReference type="Proteomes" id="UP000759131">
    <property type="component" value="Unassembled WGS sequence"/>
</dbReference>
<evidence type="ECO:0000256" key="1">
    <source>
        <dbReference type="ARBA" id="ARBA00004651"/>
    </source>
</evidence>
<keyword evidence="5 8" id="KW-1133">Transmembrane helix</keyword>
<dbReference type="AlphaFoldDB" id="A0A7R9KJY2"/>
<evidence type="ECO:0000256" key="7">
    <source>
        <dbReference type="ARBA" id="ARBA00023157"/>
    </source>
</evidence>
<comment type="caution">
    <text evidence="8">Lacks conserved residue(s) required for the propagation of feature annotation.</text>
</comment>
<feature type="transmembrane region" description="Helical" evidence="8">
    <location>
        <begin position="176"/>
        <end position="200"/>
    </location>
</feature>
<feature type="transmembrane region" description="Helical" evidence="8">
    <location>
        <begin position="474"/>
        <end position="495"/>
    </location>
</feature>
<feature type="chain" id="PRO_5035591586" description="Solute carrier organic anion transporter family member" evidence="9">
    <location>
        <begin position="18"/>
        <end position="601"/>
    </location>
</feature>
<dbReference type="GO" id="GO:0016323">
    <property type="term" value="C:basolateral plasma membrane"/>
    <property type="evidence" value="ECO:0007669"/>
    <property type="project" value="TreeGrafter"/>
</dbReference>
<evidence type="ECO:0000256" key="6">
    <source>
        <dbReference type="ARBA" id="ARBA00023136"/>
    </source>
</evidence>
<dbReference type="InterPro" id="IPR036259">
    <property type="entry name" value="MFS_trans_sf"/>
</dbReference>
<dbReference type="OrthoDB" id="5062115at2759"/>
<evidence type="ECO:0000313" key="11">
    <source>
        <dbReference type="EMBL" id="CAD7624649.1"/>
    </source>
</evidence>
<sequence length="601" mass="65620">MFVFVLGLTTILQGASYRYMIASVTTLEKRYAFGSLMSGFILIGDNISEMTVQPVLGYLAHRLHRPRLIAWCQILVGLGLYLAALPYFIYGPGVHLLDSSAGVGSIGNKSVEFCDVNRNIDEDCARDAGANSSMTLVAVFCLFMSMFFNGFGSAAYYSIGIPFIDDSVEKKNSPIYISLSACMRLMGPTLAYSMSSYVLTLYENPLMNPGISTNDPRWLGAWWIGFIILATCIILCSLPLFLFPNQLIPPATSEPANKTRKLKNPASDLKMDLWSRLMRLANNPIYVFILIGTTIRLLGVLGYMTFKPKYIEAQYRKSASTANLFSGIIGIVPSAIGILIGGAFITYLKPGAKVLTVFVMLVEILGNAGMFGAFFLGCPPAQFATIPAHTINFENTCNSNCACTTQRFMPICGPDNVTNYFSPCFAGCDSNSIIKSINGPNQYSSCGCIDRGGGGGVATEGYCPTDCGNNFETYVTLFGISNLVGTLARTGNAIIGFRIVDKVDKSFMIGVSGAIHSIFAFIPYPLVYGAVADASCKVWESKCGGERGNCWVYDTDLFRQYMHGLTIILYIIASLFDVLVVWFSARITNLYTDETDDQDFD</sequence>
<dbReference type="GO" id="GO:0043252">
    <property type="term" value="P:sodium-independent organic anion transport"/>
    <property type="evidence" value="ECO:0007669"/>
    <property type="project" value="TreeGrafter"/>
</dbReference>
<dbReference type="CDD" id="cd17336">
    <property type="entry name" value="MFS_SLCO_OATP"/>
    <property type="match status" value="1"/>
</dbReference>
<keyword evidence="6 8" id="KW-0472">Membrane</keyword>
<evidence type="ECO:0000313" key="12">
    <source>
        <dbReference type="Proteomes" id="UP000759131"/>
    </source>
</evidence>
<evidence type="ECO:0000256" key="3">
    <source>
        <dbReference type="ARBA" id="ARBA00022475"/>
    </source>
</evidence>
<dbReference type="Pfam" id="PF03137">
    <property type="entry name" value="OATP"/>
    <property type="match status" value="1"/>
</dbReference>
<proteinExistence type="inferred from homology"/>
<dbReference type="GO" id="GO:0015347">
    <property type="term" value="F:sodium-independent organic anion transmembrane transporter activity"/>
    <property type="evidence" value="ECO:0007669"/>
    <property type="project" value="TreeGrafter"/>
</dbReference>
<dbReference type="GO" id="GO:0006811">
    <property type="term" value="P:monoatomic ion transport"/>
    <property type="evidence" value="ECO:0007669"/>
    <property type="project" value="UniProtKB-KW"/>
</dbReference>
<feature type="domain" description="Kazal-like" evidence="10">
    <location>
        <begin position="391"/>
        <end position="443"/>
    </location>
</feature>
<keyword evidence="8" id="KW-0813">Transport</keyword>
<feature type="transmembrane region" description="Helical" evidence="8">
    <location>
        <begin position="285"/>
        <end position="304"/>
    </location>
</feature>
<organism evidence="11">
    <name type="scientific">Medioppia subpectinata</name>
    <dbReference type="NCBI Taxonomy" id="1979941"/>
    <lineage>
        <taxon>Eukaryota</taxon>
        <taxon>Metazoa</taxon>
        <taxon>Ecdysozoa</taxon>
        <taxon>Arthropoda</taxon>
        <taxon>Chelicerata</taxon>
        <taxon>Arachnida</taxon>
        <taxon>Acari</taxon>
        <taxon>Acariformes</taxon>
        <taxon>Sarcoptiformes</taxon>
        <taxon>Oribatida</taxon>
        <taxon>Brachypylina</taxon>
        <taxon>Oppioidea</taxon>
        <taxon>Oppiidae</taxon>
        <taxon>Medioppia</taxon>
    </lineage>
</organism>
<feature type="transmembrane region" description="Helical" evidence="8">
    <location>
        <begin position="507"/>
        <end position="527"/>
    </location>
</feature>
<dbReference type="InterPro" id="IPR036058">
    <property type="entry name" value="Kazal_dom_sf"/>
</dbReference>
<feature type="transmembrane region" description="Helical" evidence="8">
    <location>
        <begin position="136"/>
        <end position="164"/>
    </location>
</feature>
<evidence type="ECO:0000259" key="10">
    <source>
        <dbReference type="PROSITE" id="PS51465"/>
    </source>
</evidence>
<dbReference type="PROSITE" id="PS51465">
    <property type="entry name" value="KAZAL_2"/>
    <property type="match status" value="1"/>
</dbReference>
<keyword evidence="3" id="KW-1003">Cell membrane</keyword>
<protein>
    <recommendedName>
        <fullName evidence="8">Solute carrier organic anion transporter family member</fullName>
    </recommendedName>
</protein>
<comment type="similarity">
    <text evidence="2 8">Belongs to the organo anion transporter (TC 2.A.60) family.</text>
</comment>
<feature type="transmembrane region" description="Helical" evidence="8">
    <location>
        <begin position="68"/>
        <end position="90"/>
    </location>
</feature>
<reference evidence="11" key="1">
    <citation type="submission" date="2020-11" db="EMBL/GenBank/DDBJ databases">
        <authorList>
            <person name="Tran Van P."/>
        </authorList>
    </citation>
    <scope>NUCLEOTIDE SEQUENCE</scope>
</reference>
<keyword evidence="9" id="KW-0732">Signal</keyword>
<accession>A0A7R9KJY2</accession>
<name>A0A7R9KJY2_9ACAR</name>
<feature type="transmembrane region" description="Helical" evidence="8">
    <location>
        <begin position="561"/>
        <end position="583"/>
    </location>
</feature>
<feature type="transmembrane region" description="Helical" evidence="8">
    <location>
        <begin position="324"/>
        <end position="348"/>
    </location>
</feature>
<feature type="signal peptide" evidence="9">
    <location>
        <begin position="1"/>
        <end position="17"/>
    </location>
</feature>
<feature type="non-terminal residue" evidence="11">
    <location>
        <position position="1"/>
    </location>
</feature>
<evidence type="ECO:0000256" key="5">
    <source>
        <dbReference type="ARBA" id="ARBA00022989"/>
    </source>
</evidence>
<dbReference type="SUPFAM" id="SSF103473">
    <property type="entry name" value="MFS general substrate transporter"/>
    <property type="match status" value="1"/>
</dbReference>